<reference evidence="2 3" key="1">
    <citation type="submission" date="2021-01" db="EMBL/GenBank/DDBJ databases">
        <title>Whole genome shotgun sequence of Catellatospora citrea NBRC 14495.</title>
        <authorList>
            <person name="Komaki H."/>
            <person name="Tamura T."/>
        </authorList>
    </citation>
    <scope>NUCLEOTIDE SEQUENCE [LARGE SCALE GENOMIC DNA]</scope>
    <source>
        <strain evidence="2 3">NBRC 14495</strain>
    </source>
</reference>
<evidence type="ECO:0000313" key="2">
    <source>
        <dbReference type="EMBL" id="GIF96538.1"/>
    </source>
</evidence>
<keyword evidence="1" id="KW-1133">Transmembrane helix</keyword>
<sequence length="50" mass="5338">MSELDQVVPGAWRRIAVVCVAVVGVGILFGFVAGQLLARAEVWLLDGGLW</sequence>
<evidence type="ECO:0000256" key="1">
    <source>
        <dbReference type="SAM" id="Phobius"/>
    </source>
</evidence>
<dbReference type="RefSeq" id="WP_170213272.1">
    <property type="nucleotide sequence ID" value="NZ_BONH01000005.1"/>
</dbReference>
<dbReference type="AlphaFoldDB" id="A0A8J3NY11"/>
<feature type="transmembrane region" description="Helical" evidence="1">
    <location>
        <begin position="12"/>
        <end position="33"/>
    </location>
</feature>
<dbReference type="EMBL" id="BONH01000005">
    <property type="protein sequence ID" value="GIF96538.1"/>
    <property type="molecule type" value="Genomic_DNA"/>
</dbReference>
<gene>
    <name evidence="2" type="ORF">Cci01nite_16320</name>
</gene>
<accession>A0A8J3NY11</accession>
<evidence type="ECO:0000313" key="3">
    <source>
        <dbReference type="Proteomes" id="UP000659904"/>
    </source>
</evidence>
<keyword evidence="1" id="KW-0472">Membrane</keyword>
<keyword evidence="1" id="KW-0812">Transmembrane</keyword>
<organism evidence="2 3">
    <name type="scientific">Catellatospora citrea</name>
    <dbReference type="NCBI Taxonomy" id="53366"/>
    <lineage>
        <taxon>Bacteria</taxon>
        <taxon>Bacillati</taxon>
        <taxon>Actinomycetota</taxon>
        <taxon>Actinomycetes</taxon>
        <taxon>Micromonosporales</taxon>
        <taxon>Micromonosporaceae</taxon>
        <taxon>Catellatospora</taxon>
    </lineage>
</organism>
<keyword evidence="3" id="KW-1185">Reference proteome</keyword>
<protein>
    <submittedName>
        <fullName evidence="2">Uncharacterized protein</fullName>
    </submittedName>
</protein>
<proteinExistence type="predicted"/>
<dbReference type="Proteomes" id="UP000659904">
    <property type="component" value="Unassembled WGS sequence"/>
</dbReference>
<comment type="caution">
    <text evidence="2">The sequence shown here is derived from an EMBL/GenBank/DDBJ whole genome shotgun (WGS) entry which is preliminary data.</text>
</comment>
<name>A0A8J3NY11_9ACTN</name>